<evidence type="ECO:0000256" key="2">
    <source>
        <dbReference type="ARBA" id="ARBA00022679"/>
    </source>
</evidence>
<dbReference type="KEGG" id="arca:HC352_00785"/>
<name>A0A6H2EKH5_9ACTO</name>
<keyword evidence="8" id="KW-1185">Reference proteome</keyword>
<accession>A0A6H2EKH5</accession>
<dbReference type="InterPro" id="IPR016181">
    <property type="entry name" value="Acyl_CoA_acyltransferase"/>
</dbReference>
<dbReference type="GO" id="GO:0071555">
    <property type="term" value="P:cell wall organization"/>
    <property type="evidence" value="ECO:0007669"/>
    <property type="project" value="UniProtKB-KW"/>
</dbReference>
<keyword evidence="4" id="KW-0573">Peptidoglycan synthesis</keyword>
<dbReference type="Proteomes" id="UP000502298">
    <property type="component" value="Chromosome"/>
</dbReference>
<sequence length="348" mass="40532">MLFALVSPSSTILESMLLDKNNSQLTERFDTFIAESPYGNVLQSRPWAYVKAGWDSHYFYHETNGEIDATLSVLSVMDSRFGARLYYAPRGPVCDMNRLDIVTELIDEAEEYARENNGFLLRIDPNIGDDEKLRHTYAQAGYPFHRDPGNTTQPLMSLILDINGRTPEQLLADMSKNTRKNIRKSYRLGVTNRVGNREDLPEFYRLFEMMNKHHGISYRPYEYFERLYDAFSDRVRLSFSMYEGQAITTSFLVTFGRTAHALYGADSHEFQLGQSYQINYEEIAYAAEQSCDYYDMGGIFHIDEDNGLYHFKRKFTEDNIVHWIGNIDRVIDAEKYELFHELTGRKEN</sequence>
<evidence type="ECO:0000313" key="7">
    <source>
        <dbReference type="EMBL" id="QJC21197.1"/>
    </source>
</evidence>
<dbReference type="InterPro" id="IPR050644">
    <property type="entry name" value="PG_Glycine_Bridge_Synth"/>
</dbReference>
<organism evidence="7 8">
    <name type="scientific">Arcanobacterium buesumense</name>
    <dbReference type="NCBI Taxonomy" id="2722751"/>
    <lineage>
        <taxon>Bacteria</taxon>
        <taxon>Bacillati</taxon>
        <taxon>Actinomycetota</taxon>
        <taxon>Actinomycetes</taxon>
        <taxon>Actinomycetales</taxon>
        <taxon>Actinomycetaceae</taxon>
        <taxon>Arcanobacterium</taxon>
    </lineage>
</organism>
<dbReference type="Gene3D" id="3.40.630.30">
    <property type="match status" value="2"/>
</dbReference>
<comment type="similarity">
    <text evidence="1">Belongs to the FemABX family.</text>
</comment>
<evidence type="ECO:0000256" key="4">
    <source>
        <dbReference type="ARBA" id="ARBA00022984"/>
    </source>
</evidence>
<dbReference type="InterPro" id="IPR003447">
    <property type="entry name" value="FEMABX"/>
</dbReference>
<keyword evidence="5 7" id="KW-0012">Acyltransferase</keyword>
<keyword evidence="2 7" id="KW-0808">Transferase</keyword>
<dbReference type="SUPFAM" id="SSF55729">
    <property type="entry name" value="Acyl-CoA N-acyltransferases (Nat)"/>
    <property type="match status" value="2"/>
</dbReference>
<dbReference type="GO" id="GO:0008360">
    <property type="term" value="P:regulation of cell shape"/>
    <property type="evidence" value="ECO:0007669"/>
    <property type="project" value="UniProtKB-KW"/>
</dbReference>
<evidence type="ECO:0000256" key="5">
    <source>
        <dbReference type="ARBA" id="ARBA00023315"/>
    </source>
</evidence>
<dbReference type="PANTHER" id="PTHR36174">
    <property type="entry name" value="LIPID II:GLYCINE GLYCYLTRANSFERASE"/>
    <property type="match status" value="1"/>
</dbReference>
<reference evidence="7 8" key="1">
    <citation type="submission" date="2020-03" db="EMBL/GenBank/DDBJ databases">
        <title>Complete genome of Arcanobacterium buesumensis sp. nov. strain 2701.</title>
        <authorList>
            <person name="Borowiak M."/>
            <person name="Alssahen M."/>
            <person name="Laemmler C."/>
            <person name="Malorny B."/>
            <person name="Hassan A."/>
            <person name="Prenger-Berninghoff E."/>
            <person name="Ploetz M."/>
            <person name="Abdulmawjood A."/>
        </authorList>
    </citation>
    <scope>NUCLEOTIDE SEQUENCE [LARGE SCALE GENOMIC DNA]</scope>
    <source>
        <strain evidence="7 8">2701</strain>
    </source>
</reference>
<keyword evidence="6" id="KW-0961">Cell wall biogenesis/degradation</keyword>
<evidence type="ECO:0000256" key="1">
    <source>
        <dbReference type="ARBA" id="ARBA00009943"/>
    </source>
</evidence>
<evidence type="ECO:0000313" key="8">
    <source>
        <dbReference type="Proteomes" id="UP000502298"/>
    </source>
</evidence>
<dbReference type="GO" id="GO:0009252">
    <property type="term" value="P:peptidoglycan biosynthetic process"/>
    <property type="evidence" value="ECO:0007669"/>
    <property type="project" value="UniProtKB-KW"/>
</dbReference>
<dbReference type="PROSITE" id="PS51191">
    <property type="entry name" value="FEMABX"/>
    <property type="match status" value="1"/>
</dbReference>
<dbReference type="GO" id="GO:0016755">
    <property type="term" value="F:aminoacyltransferase activity"/>
    <property type="evidence" value="ECO:0007669"/>
    <property type="project" value="InterPro"/>
</dbReference>
<dbReference type="EMBL" id="CP050804">
    <property type="protein sequence ID" value="QJC21197.1"/>
    <property type="molecule type" value="Genomic_DNA"/>
</dbReference>
<dbReference type="Pfam" id="PF02388">
    <property type="entry name" value="FemAB"/>
    <property type="match status" value="2"/>
</dbReference>
<dbReference type="AlphaFoldDB" id="A0A6H2EKH5"/>
<protein>
    <submittedName>
        <fullName evidence="7">Aminoacyltransferase</fullName>
    </submittedName>
</protein>
<proteinExistence type="inferred from homology"/>
<gene>
    <name evidence="7" type="ORF">HC352_00785</name>
</gene>
<evidence type="ECO:0000256" key="3">
    <source>
        <dbReference type="ARBA" id="ARBA00022960"/>
    </source>
</evidence>
<evidence type="ECO:0000256" key="6">
    <source>
        <dbReference type="ARBA" id="ARBA00023316"/>
    </source>
</evidence>
<dbReference type="PANTHER" id="PTHR36174:SF1">
    <property type="entry name" value="LIPID II:GLYCINE GLYCYLTRANSFERASE"/>
    <property type="match status" value="1"/>
</dbReference>
<keyword evidence="3" id="KW-0133">Cell shape</keyword>